<dbReference type="Gene3D" id="3.50.50.60">
    <property type="entry name" value="FAD/NAD(P)-binding domain"/>
    <property type="match status" value="1"/>
</dbReference>
<evidence type="ECO:0000256" key="7">
    <source>
        <dbReference type="ARBA" id="ARBA00039751"/>
    </source>
</evidence>
<evidence type="ECO:0000256" key="6">
    <source>
        <dbReference type="ARBA" id="ARBA00039101"/>
    </source>
</evidence>
<keyword evidence="5" id="KW-0560">Oxidoreductase</keyword>
<dbReference type="OrthoDB" id="9790035at2"/>
<gene>
    <name evidence="10" type="ORF">DKW60_08910</name>
</gene>
<dbReference type="Proteomes" id="UP000245539">
    <property type="component" value="Unassembled WGS sequence"/>
</dbReference>
<dbReference type="InterPro" id="IPR036188">
    <property type="entry name" value="FAD/NAD-bd_sf"/>
</dbReference>
<name>A0A317CIP2_9GAMM</name>
<dbReference type="RefSeq" id="WP_109837310.1">
    <property type="nucleotide sequence ID" value="NZ_QGKM01000019.1"/>
</dbReference>
<dbReference type="EC" id="1.4.3.3" evidence="6"/>
<evidence type="ECO:0000256" key="8">
    <source>
        <dbReference type="ARBA" id="ARBA00049547"/>
    </source>
</evidence>
<evidence type="ECO:0000313" key="10">
    <source>
        <dbReference type="EMBL" id="PWQ98051.1"/>
    </source>
</evidence>
<feature type="domain" description="FAD dependent oxidoreductase" evidence="9">
    <location>
        <begin position="3"/>
        <end position="362"/>
    </location>
</feature>
<dbReference type="PANTHER" id="PTHR11530:SF11">
    <property type="entry name" value="D-ASPARTATE OXIDASE"/>
    <property type="match status" value="1"/>
</dbReference>
<sequence>MKLAIVGAGLAGRLLAWRLVSHCRNLGVDVSVTLCDRQSRDFVGTGLVAAAMVAPYTEAVTTDPATRELGVVSWDLWRKWLPELEADTGEIIRFNQQGTLVVAHHADLADWQRFKHKAELDAPAGAMRYLTALDVQQTEPELSGAFRQALYFPEEGVIDNASLYTALNKWFDEAPEITWLEGLECENFPEGDIRGVSDKSSIGRVKSNTLSAQNGYLAACKSHFDYVFDCRGNDSKADLSNLRSVRGEVLRVRAPEVNLSHAIRLMHPRYPLYIAPRPNHHYVIGATQIESDDSGAVTVRSALELLSALYSLHSGFSEARIESLQAGLRPAFNDNLPRIVREQQLIRVNGLFRHGYLFAPALVDEVIQSIC</sequence>
<protein>
    <recommendedName>
        <fullName evidence="7">D-amino-acid oxidase</fullName>
        <ecNumber evidence="6">1.4.3.3</ecNumber>
    </recommendedName>
</protein>
<evidence type="ECO:0000256" key="4">
    <source>
        <dbReference type="ARBA" id="ARBA00022827"/>
    </source>
</evidence>
<dbReference type="GO" id="GO:0046416">
    <property type="term" value="P:D-amino acid metabolic process"/>
    <property type="evidence" value="ECO:0007669"/>
    <property type="project" value="InterPro"/>
</dbReference>
<dbReference type="GO" id="GO:0071949">
    <property type="term" value="F:FAD binding"/>
    <property type="evidence" value="ECO:0007669"/>
    <property type="project" value="InterPro"/>
</dbReference>
<dbReference type="GO" id="GO:0003884">
    <property type="term" value="F:D-amino-acid oxidase activity"/>
    <property type="evidence" value="ECO:0007669"/>
    <property type="project" value="UniProtKB-EC"/>
</dbReference>
<evidence type="ECO:0000313" key="11">
    <source>
        <dbReference type="Proteomes" id="UP000245539"/>
    </source>
</evidence>
<comment type="cofactor">
    <cofactor evidence="1">
        <name>FAD</name>
        <dbReference type="ChEBI" id="CHEBI:57692"/>
    </cofactor>
</comment>
<organism evidence="10 11">
    <name type="scientific">Leucothrix pacifica</name>
    <dbReference type="NCBI Taxonomy" id="1247513"/>
    <lineage>
        <taxon>Bacteria</taxon>
        <taxon>Pseudomonadati</taxon>
        <taxon>Pseudomonadota</taxon>
        <taxon>Gammaproteobacteria</taxon>
        <taxon>Thiotrichales</taxon>
        <taxon>Thiotrichaceae</taxon>
        <taxon>Leucothrix</taxon>
    </lineage>
</organism>
<comment type="similarity">
    <text evidence="2">Belongs to the DAMOX/DASOX family.</text>
</comment>
<dbReference type="AlphaFoldDB" id="A0A317CIP2"/>
<accession>A0A317CIP2</accession>
<proteinExistence type="inferred from homology"/>
<keyword evidence="11" id="KW-1185">Reference proteome</keyword>
<dbReference type="InterPro" id="IPR006076">
    <property type="entry name" value="FAD-dep_OxRdtase"/>
</dbReference>
<dbReference type="InterPro" id="IPR023209">
    <property type="entry name" value="DAO"/>
</dbReference>
<evidence type="ECO:0000256" key="2">
    <source>
        <dbReference type="ARBA" id="ARBA00006730"/>
    </source>
</evidence>
<dbReference type="Pfam" id="PF01266">
    <property type="entry name" value="DAO"/>
    <property type="match status" value="1"/>
</dbReference>
<dbReference type="PANTHER" id="PTHR11530">
    <property type="entry name" value="D-AMINO ACID OXIDASE"/>
    <property type="match status" value="1"/>
</dbReference>
<evidence type="ECO:0000259" key="9">
    <source>
        <dbReference type="Pfam" id="PF01266"/>
    </source>
</evidence>
<reference evidence="10 11" key="1">
    <citation type="submission" date="2018-05" db="EMBL/GenBank/DDBJ databases">
        <title>Leucothrix arctica sp. nov., isolated from Arctic seawater.</title>
        <authorList>
            <person name="Choi A."/>
            <person name="Baek K."/>
        </authorList>
    </citation>
    <scope>NUCLEOTIDE SEQUENCE [LARGE SCALE GENOMIC DNA]</scope>
    <source>
        <strain evidence="10 11">JCM 18388</strain>
    </source>
</reference>
<evidence type="ECO:0000256" key="3">
    <source>
        <dbReference type="ARBA" id="ARBA00022630"/>
    </source>
</evidence>
<evidence type="ECO:0000256" key="1">
    <source>
        <dbReference type="ARBA" id="ARBA00001974"/>
    </source>
</evidence>
<dbReference type="SUPFAM" id="SSF54373">
    <property type="entry name" value="FAD-linked reductases, C-terminal domain"/>
    <property type="match status" value="1"/>
</dbReference>
<comment type="catalytic activity">
    <reaction evidence="8">
        <text>a D-alpha-amino acid + O2 + H2O = a 2-oxocarboxylate + H2O2 + NH4(+)</text>
        <dbReference type="Rhea" id="RHEA:21816"/>
        <dbReference type="ChEBI" id="CHEBI:15377"/>
        <dbReference type="ChEBI" id="CHEBI:15379"/>
        <dbReference type="ChEBI" id="CHEBI:16240"/>
        <dbReference type="ChEBI" id="CHEBI:28938"/>
        <dbReference type="ChEBI" id="CHEBI:35179"/>
        <dbReference type="ChEBI" id="CHEBI:59871"/>
        <dbReference type="EC" id="1.4.3.3"/>
    </reaction>
    <physiologicalReaction direction="left-to-right" evidence="8">
        <dbReference type="Rhea" id="RHEA:21817"/>
    </physiologicalReaction>
</comment>
<keyword evidence="3" id="KW-0285">Flavoprotein</keyword>
<dbReference type="Gene3D" id="3.30.9.10">
    <property type="entry name" value="D-Amino Acid Oxidase, subunit A, domain 2"/>
    <property type="match status" value="1"/>
</dbReference>
<keyword evidence="4" id="KW-0274">FAD</keyword>
<comment type="caution">
    <text evidence="10">The sequence shown here is derived from an EMBL/GenBank/DDBJ whole genome shotgun (WGS) entry which is preliminary data.</text>
</comment>
<evidence type="ECO:0000256" key="5">
    <source>
        <dbReference type="ARBA" id="ARBA00023002"/>
    </source>
</evidence>
<dbReference type="EMBL" id="QGKM01000019">
    <property type="protein sequence ID" value="PWQ98051.1"/>
    <property type="molecule type" value="Genomic_DNA"/>
</dbReference>
<dbReference type="SUPFAM" id="SSF51971">
    <property type="entry name" value="Nucleotide-binding domain"/>
    <property type="match status" value="1"/>
</dbReference>